<feature type="region of interest" description="Disordered" evidence="6">
    <location>
        <begin position="368"/>
        <end position="389"/>
    </location>
</feature>
<evidence type="ECO:0000256" key="1">
    <source>
        <dbReference type="ARBA" id="ARBA00004245"/>
    </source>
</evidence>
<dbReference type="GO" id="GO:0007026">
    <property type="term" value="P:negative regulation of microtubule depolymerization"/>
    <property type="evidence" value="ECO:0007669"/>
    <property type="project" value="Ensembl"/>
</dbReference>
<evidence type="ECO:0000256" key="4">
    <source>
        <dbReference type="ARBA" id="ARBA00022553"/>
    </source>
</evidence>
<organism evidence="8 9">
    <name type="scientific">Jaculus jaculus</name>
    <name type="common">Lesser Egyptian jerboa</name>
    <dbReference type="NCBI Taxonomy" id="51337"/>
    <lineage>
        <taxon>Eukaryota</taxon>
        <taxon>Metazoa</taxon>
        <taxon>Chordata</taxon>
        <taxon>Craniata</taxon>
        <taxon>Vertebrata</taxon>
        <taxon>Euteleostomi</taxon>
        <taxon>Mammalia</taxon>
        <taxon>Eutheria</taxon>
        <taxon>Euarchontoglires</taxon>
        <taxon>Glires</taxon>
        <taxon>Rodentia</taxon>
        <taxon>Myomorpha</taxon>
        <taxon>Dipodoidea</taxon>
        <taxon>Dipodidae</taxon>
        <taxon>Dipodinae</taxon>
        <taxon>Jaculus</taxon>
    </lineage>
</organism>
<evidence type="ECO:0000256" key="3">
    <source>
        <dbReference type="ARBA" id="ARBA00022490"/>
    </source>
</evidence>
<dbReference type="InterPro" id="IPR026165">
    <property type="entry name" value="CKAP2_fam"/>
</dbReference>
<proteinExistence type="inferred from homology"/>
<keyword evidence="9" id="KW-1185">Reference proteome</keyword>
<dbReference type="GO" id="GO:0005813">
    <property type="term" value="C:centrosome"/>
    <property type="evidence" value="ECO:0007669"/>
    <property type="project" value="Ensembl"/>
</dbReference>
<gene>
    <name evidence="8" type="primary">Ckap2</name>
</gene>
<dbReference type="PANTHER" id="PTHR16076">
    <property type="entry name" value="CYTOSKELETON ASSOCIATED PROTEIN 2-RELATED"/>
    <property type="match status" value="1"/>
</dbReference>
<dbReference type="GeneTree" id="ENSGT00530000063691"/>
<evidence type="ECO:0000256" key="2">
    <source>
        <dbReference type="ARBA" id="ARBA00009468"/>
    </source>
</evidence>
<keyword evidence="3" id="KW-0963">Cytoplasm</keyword>
<feature type="domain" description="Cytoskeleton-associated protein 2 C-terminal" evidence="7">
    <location>
        <begin position="314"/>
        <end position="641"/>
    </location>
</feature>
<dbReference type="Ensembl" id="ENSJJAT00000019625.1">
    <property type="protein sequence ID" value="ENSJJAP00000013136.1"/>
    <property type="gene ID" value="ENSJJAG00000015988.1"/>
</dbReference>
<reference evidence="8" key="1">
    <citation type="submission" date="2025-08" db="UniProtKB">
        <authorList>
            <consortium name="Ensembl"/>
        </authorList>
    </citation>
    <scope>IDENTIFICATION</scope>
</reference>
<dbReference type="GO" id="GO:0072686">
    <property type="term" value="C:mitotic spindle"/>
    <property type="evidence" value="ECO:0007669"/>
    <property type="project" value="Ensembl"/>
</dbReference>
<dbReference type="GO" id="GO:0045944">
    <property type="term" value="P:positive regulation of transcription by RNA polymerase II"/>
    <property type="evidence" value="ECO:0007669"/>
    <property type="project" value="Ensembl"/>
</dbReference>
<comment type="subcellular location">
    <subcellularLocation>
        <location evidence="1">Cytoplasm</location>
        <location evidence="1">Cytoskeleton</location>
    </subcellularLocation>
</comment>
<feature type="compositionally biased region" description="Polar residues" evidence="6">
    <location>
        <begin position="218"/>
        <end position="227"/>
    </location>
</feature>
<evidence type="ECO:0000313" key="8">
    <source>
        <dbReference type="Ensembl" id="ENSJJAP00000013136.1"/>
    </source>
</evidence>
<dbReference type="GO" id="GO:0005730">
    <property type="term" value="C:nucleolus"/>
    <property type="evidence" value="ECO:0007669"/>
    <property type="project" value="Ensembl"/>
</dbReference>
<dbReference type="GO" id="GO:0036064">
    <property type="term" value="C:ciliary basal body"/>
    <property type="evidence" value="ECO:0007669"/>
    <property type="project" value="Ensembl"/>
</dbReference>
<dbReference type="AlphaFoldDB" id="A0A8C5KUG0"/>
<sequence>SARALPGRDPQAAMSSPTVPRDLQLPPSQRAQSAFKEQRRQKLKEHLLRRKTMFAYKQENEISSRGQKTMASENQVQEGTKVLKLKMKMADKENVKRPTDKKNCIPLKPNELTTEIPNFEDDNQTQLTIKDHSQSQNMTLSRAFHLKNNNKKKLTTAENPKQDANLPKKPVLGCYRGQIVQSKINSFRKPLQIKDESSATMKKLSAPCSKATKPQPPSTGSAGTSNMAASAKVASTKSVSTASQSNALVRPPIRSHHSDTQSGSKRGFARIPSTVTIRKELHAKELLRPKTVSSTVETNKTLSRSISSEVAAKTASSSHSKPIQKFKTTDQRRHTIARTNTDVSAQLKETAEERKARLNEWRTSKGRVLKRPPNSVVPQPESEGQSEKPIGSFWTTMAEEDEQRLFSEKVNKTFSECLNLINQGCPKEEILGTLNDLIRNIPDAQKLVKYWICLVRIEPITSPIENIISIYEKAILAGAQLESINVFSTGESVEEANATKEHIQELNTDDTSVSLELEEMESEQCRNVEFQDGEKEHDKTRDPTSDITTPDSRTGAGCVIKYNVSTTPCLQSMKKKMQHDKINSAFKELRFLTPVRRSQRLQEKTSQLPDMLKDHYPCVSSLEQLSELGGDAFICRPNAALCPTISEINQAGEK</sequence>
<feature type="compositionally biased region" description="Basic and acidic residues" evidence="6">
    <location>
        <begin position="532"/>
        <end position="544"/>
    </location>
</feature>
<protein>
    <submittedName>
        <fullName evidence="8">Cytoskeleton associated protein 2</fullName>
    </submittedName>
</protein>
<evidence type="ECO:0000313" key="9">
    <source>
        <dbReference type="Proteomes" id="UP000694385"/>
    </source>
</evidence>
<evidence type="ECO:0000256" key="6">
    <source>
        <dbReference type="SAM" id="MobiDB-lite"/>
    </source>
</evidence>
<keyword evidence="5" id="KW-0206">Cytoskeleton</keyword>
<feature type="compositionally biased region" description="Low complexity" evidence="6">
    <location>
        <begin position="228"/>
        <end position="243"/>
    </location>
</feature>
<dbReference type="PANTHER" id="PTHR16076:SF8">
    <property type="entry name" value="CYTOSKELETON-ASSOCIATED PROTEIN 2"/>
    <property type="match status" value="1"/>
</dbReference>
<evidence type="ECO:0000259" key="7">
    <source>
        <dbReference type="Pfam" id="PF15297"/>
    </source>
</evidence>
<dbReference type="Proteomes" id="UP000694385">
    <property type="component" value="Unassembled WGS sequence"/>
</dbReference>
<dbReference type="OMA" id="HEPEGQN"/>
<reference evidence="8" key="2">
    <citation type="submission" date="2025-09" db="UniProtKB">
        <authorList>
            <consortium name="Ensembl"/>
        </authorList>
    </citation>
    <scope>IDENTIFICATION</scope>
</reference>
<dbReference type="GO" id="GO:0000281">
    <property type="term" value="P:mitotic cytokinesis"/>
    <property type="evidence" value="ECO:0007669"/>
    <property type="project" value="Ensembl"/>
</dbReference>
<feature type="region of interest" description="Disordered" evidence="6">
    <location>
        <begin position="1"/>
        <end position="41"/>
    </location>
</feature>
<dbReference type="Pfam" id="PF15297">
    <property type="entry name" value="CKAP2_C"/>
    <property type="match status" value="1"/>
</dbReference>
<feature type="region of interest" description="Disordered" evidence="6">
    <location>
        <begin position="191"/>
        <end position="273"/>
    </location>
</feature>
<dbReference type="InterPro" id="IPR029197">
    <property type="entry name" value="CKAP2_C"/>
</dbReference>
<feature type="compositionally biased region" description="Polar residues" evidence="6">
    <location>
        <begin position="305"/>
        <end position="321"/>
    </location>
</feature>
<comment type="similarity">
    <text evidence="2">Belongs to the CKAP2 family.</text>
</comment>
<name>A0A8C5KUG0_JACJA</name>
<accession>A0A8C5KUG0</accession>
<feature type="region of interest" description="Disordered" evidence="6">
    <location>
        <begin position="305"/>
        <end position="333"/>
    </location>
</feature>
<evidence type="ECO:0000256" key="5">
    <source>
        <dbReference type="ARBA" id="ARBA00023212"/>
    </source>
</evidence>
<feature type="region of interest" description="Disordered" evidence="6">
    <location>
        <begin position="526"/>
        <end position="552"/>
    </location>
</feature>
<keyword evidence="4" id="KW-0597">Phosphoprotein</keyword>